<sequence length="691" mass="75160">MHKSISVKVVAILLLVLTVGQGVGAYLFISSTRNDFMEALHARMKRGAKQNASILAEPLVNYNTPLVTSFITESLKDGDISSIKVTDKNGNTIKEGMVDRGEREHFTLSEPILADGETVGTFKMVYTAKTIDDSMRRSRILIPLYQLGMLLVMAAVLIWLFRLYVKLPVERLNQAISGITGGDLTVEVPVLRDDEIGTIASGVRFLVQRLRGTVARINTNSDKVTKAVRQLNDTFDRVRHVIDSQNASTGEVSCAVRDVAESQLLIVTNTDDLLSLSNENLSSLLQMQGNSEEIAGTTDDLNKNLQDSYSALTELAQSAKGITHLADDAASFVSATSSSAEEVYRSVKHAESLINESARISTATTAIISEKGMVAIDEVTDGMKRIGIFIDSLMSAIENLGGRSRDIGKILGVMEEVTAQSRLLSLNAQIIAAQAGENGKSFAVVAEEMRLLSDKAALSTQEIDTIVKVIQHEIEQVVKETHDSVDVVRDGETVVGKTANVLMEILETSRQATDLAKGIERASIEQTEGLKHVVNSTEQVRQKIDQVNRATSEQEKGTAFLLQALNPIKDAMVATKRGTEEQVKSTRFISANIELANQKNYDIARASSNQQELNQRVLEALEDVKRMGSSTVEEVKRLIPVVSALLEDMDALRLEMSGFTVTTTSVGAGDSGGEWQSELNAPLPLVPLETA</sequence>
<evidence type="ECO:0000256" key="1">
    <source>
        <dbReference type="ARBA" id="ARBA00023224"/>
    </source>
</evidence>
<dbReference type="Pfam" id="PF00015">
    <property type="entry name" value="MCPsignal"/>
    <property type="match status" value="1"/>
</dbReference>
<feature type="transmembrane region" description="Helical" evidence="4">
    <location>
        <begin position="6"/>
        <end position="29"/>
    </location>
</feature>
<dbReference type="EMBL" id="CP076724">
    <property type="protein sequence ID" value="QWV99462.1"/>
    <property type="molecule type" value="Genomic_DNA"/>
</dbReference>
<keyword evidence="4" id="KW-0472">Membrane</keyword>
<keyword evidence="4" id="KW-1133">Transmembrane helix</keyword>
<protein>
    <submittedName>
        <fullName evidence="7">HAMP domain-containing protein</fullName>
    </submittedName>
</protein>
<organism evidence="7 8">
    <name type="scientific">Geomonas diazotrophica</name>
    <dbReference type="NCBI Taxonomy" id="2843197"/>
    <lineage>
        <taxon>Bacteria</taxon>
        <taxon>Pseudomonadati</taxon>
        <taxon>Thermodesulfobacteriota</taxon>
        <taxon>Desulfuromonadia</taxon>
        <taxon>Geobacterales</taxon>
        <taxon>Geobacteraceae</taxon>
        <taxon>Geomonas</taxon>
    </lineage>
</organism>
<evidence type="ECO:0000256" key="2">
    <source>
        <dbReference type="ARBA" id="ARBA00029447"/>
    </source>
</evidence>
<reference evidence="7 8" key="1">
    <citation type="submission" date="2021-06" db="EMBL/GenBank/DDBJ databases">
        <title>Gemonas diversity in paddy soil.</title>
        <authorList>
            <person name="Liu G."/>
        </authorList>
    </citation>
    <scope>NUCLEOTIDE SEQUENCE [LARGE SCALE GENOMIC DNA]</scope>
    <source>
        <strain evidence="7 8">RG29</strain>
    </source>
</reference>
<dbReference type="CDD" id="cd06225">
    <property type="entry name" value="HAMP"/>
    <property type="match status" value="1"/>
</dbReference>
<comment type="similarity">
    <text evidence="2">Belongs to the methyl-accepting chemotaxis (MCP) protein family.</text>
</comment>
<keyword evidence="8" id="KW-1185">Reference proteome</keyword>
<evidence type="ECO:0000256" key="4">
    <source>
        <dbReference type="SAM" id="Phobius"/>
    </source>
</evidence>
<dbReference type="SMART" id="SM00304">
    <property type="entry name" value="HAMP"/>
    <property type="match status" value="1"/>
</dbReference>
<dbReference type="PANTHER" id="PTHR32089">
    <property type="entry name" value="METHYL-ACCEPTING CHEMOTAXIS PROTEIN MCPB"/>
    <property type="match status" value="1"/>
</dbReference>
<dbReference type="Proteomes" id="UP000683493">
    <property type="component" value="Chromosome"/>
</dbReference>
<dbReference type="InterPro" id="IPR004089">
    <property type="entry name" value="MCPsignal_dom"/>
</dbReference>
<keyword evidence="4" id="KW-0812">Transmembrane</keyword>
<evidence type="ECO:0000313" key="8">
    <source>
        <dbReference type="Proteomes" id="UP000683493"/>
    </source>
</evidence>
<gene>
    <name evidence="7" type="ORF">KP005_09360</name>
</gene>
<evidence type="ECO:0000259" key="6">
    <source>
        <dbReference type="PROSITE" id="PS50885"/>
    </source>
</evidence>
<keyword evidence="1 3" id="KW-0807">Transducer</keyword>
<accession>A0ABX8JS99</accession>
<dbReference type="Pfam" id="PF00672">
    <property type="entry name" value="HAMP"/>
    <property type="match status" value="1"/>
</dbReference>
<feature type="domain" description="HAMP" evidence="6">
    <location>
        <begin position="163"/>
        <end position="215"/>
    </location>
</feature>
<feature type="domain" description="Methyl-accepting transducer" evidence="5">
    <location>
        <begin position="304"/>
        <end position="541"/>
    </location>
</feature>
<dbReference type="SMART" id="SM00283">
    <property type="entry name" value="MA"/>
    <property type="match status" value="1"/>
</dbReference>
<name>A0ABX8JS99_9BACT</name>
<dbReference type="InterPro" id="IPR003660">
    <property type="entry name" value="HAMP_dom"/>
</dbReference>
<dbReference type="PROSITE" id="PS50885">
    <property type="entry name" value="HAMP"/>
    <property type="match status" value="1"/>
</dbReference>
<proteinExistence type="inferred from homology"/>
<dbReference type="PROSITE" id="PS50111">
    <property type="entry name" value="CHEMOTAXIS_TRANSDUC_2"/>
    <property type="match status" value="1"/>
</dbReference>
<feature type="transmembrane region" description="Helical" evidence="4">
    <location>
        <begin position="144"/>
        <end position="165"/>
    </location>
</feature>
<dbReference type="PANTHER" id="PTHR32089:SF112">
    <property type="entry name" value="LYSOZYME-LIKE PROTEIN-RELATED"/>
    <property type="match status" value="1"/>
</dbReference>
<evidence type="ECO:0000256" key="3">
    <source>
        <dbReference type="PROSITE-ProRule" id="PRU00284"/>
    </source>
</evidence>
<evidence type="ECO:0000313" key="7">
    <source>
        <dbReference type="EMBL" id="QWV99462.1"/>
    </source>
</evidence>
<evidence type="ECO:0000259" key="5">
    <source>
        <dbReference type="PROSITE" id="PS50111"/>
    </source>
</evidence>